<protein>
    <submittedName>
        <fullName evidence="1">Zinc chelation protein SecC</fullName>
    </submittedName>
</protein>
<dbReference type="RefSeq" id="WP_084858500.1">
    <property type="nucleotide sequence ID" value="NZ_NBWC01000034.1"/>
</dbReference>
<name>A0A1X0ZPZ7_PSEPU</name>
<sequence>MSRDEADTGMKEFDFEAMMAAMALGASTDAIGSVMERCPALIKKLERYCPVTTAAVFGGLLLNPKFQKNCLRLEYLIHFTIAVGNGTRTAPYQDLIVAYNLVGDEVSHLEDPPEDLFAHRIYTRQGNYLIIDGIWEGAGFYLQRFMHLVESMPDHGLYGALRKSIHALLKISNFICLRANLQPNCLGDEFGQDRLAGATAAKAAAFKSSVAVSSADLRELGVEFEDIEPFIFDPSRRNSIKEQSLGNSALERKPLAMIGEDIYLVLPTAVSLAIRSACISTLGTGKSRPTFSYNLSKEYSRLISHMKILGGDGINANLDHDGDEAFFCIQQIIDTGRYINFAFLLDNLEDFADSGFMGMYSPSKKLQNKLVDQIVEMQNKASTDPQFRGGINLIVCCGVGRGAAFDMSFPPRDGWKLEFISAHDFYTLSNIEQFEPLNLWRMLEAEEKLQESNVLIQNMNGLLNLYAWCDSLNGHMIPHSEIPDDSHNTTLFLAITQNGLRETRQKVAFSMDDQVQQYTGGSWLLIRKEGSSYFKEEDLLPLYGSFTPGAPKGAVITRNRCWWAELASPSSGIETASYDRWKMLGVWIVRAAPILDDALGQALGQGPIVWRCVFEKPQEASDIKEHGNGEHAVKSIAATVHANIRMIQLNIGPDFDKALFNPTNIAERALVQAFVLGVLELAGEDISLVDELTNKIVPNDQARYAHIFKASKFRDHFPGLLNKKVTTINNLDEGLSKLNMGWKVRDKTEGGVIEGKVECQAYLNALVTKLEVELCREVRQYNREHLVSELLMNVDTASVSRDRWHRTASAVLSLRDDQNAALAVMRDYEFKLNSVLQPSRNLIEMAICESPVDGGNLVGDLDIARLLGKAACLHHLGGWSDLIRWDVMTPKVMIRPLGDVHVEHDFIETVVEDFGTATSTHRYLSSARNYAKNLQGRDSSSKESQDIDPKFLNAWIHDLGASFEDFCMFVDAIENYAIKAGQSVLVMRRAELWKLAGSSESAESILQAMTLAPRESWRYVPDGYESKDIDPWRFKRQLSVVRRPLLQITVEDDPLYVIAPGIIREGFISIVSNYYSGSYPDRHCGPGMRKYAGYARDRDGMAFNTKVSEKLKELGWQTQLEVKLTKILKYKLDRNYGDVDVLAWDAGLGRVLIIECKDLQFKKTYGEIAEQLNDFRGIEKDGKRDLLRKHLDRVSLLREQAHKVQKYLNLKSIPTIESVVVFSNPVPMQFASGAIRDEAKTFIFSSLSELRE</sequence>
<proteinExistence type="predicted"/>
<dbReference type="OrthoDB" id="7591888at2"/>
<evidence type="ECO:0000313" key="1">
    <source>
        <dbReference type="EMBL" id="ORL61059.1"/>
    </source>
</evidence>
<dbReference type="EMBL" id="NBWC01000034">
    <property type="protein sequence ID" value="ORL61059.1"/>
    <property type="molecule type" value="Genomic_DNA"/>
</dbReference>
<dbReference type="AlphaFoldDB" id="A0A1X0ZPZ7"/>
<accession>A0A1X0ZPZ7</accession>
<evidence type="ECO:0000313" key="2">
    <source>
        <dbReference type="Proteomes" id="UP000193675"/>
    </source>
</evidence>
<dbReference type="Proteomes" id="UP000193675">
    <property type="component" value="Unassembled WGS sequence"/>
</dbReference>
<comment type="caution">
    <text evidence="1">The sequence shown here is derived from an EMBL/GenBank/DDBJ whole genome shotgun (WGS) entry which is preliminary data.</text>
</comment>
<gene>
    <name evidence="1" type="ORF">B7H17_20975</name>
</gene>
<organism evidence="1 2">
    <name type="scientific">Pseudomonas putida</name>
    <name type="common">Arthrobacter siderocapsulatus</name>
    <dbReference type="NCBI Taxonomy" id="303"/>
    <lineage>
        <taxon>Bacteria</taxon>
        <taxon>Pseudomonadati</taxon>
        <taxon>Pseudomonadota</taxon>
        <taxon>Gammaproteobacteria</taxon>
        <taxon>Pseudomonadales</taxon>
        <taxon>Pseudomonadaceae</taxon>
        <taxon>Pseudomonas</taxon>
    </lineage>
</organism>
<reference evidence="1 2" key="1">
    <citation type="submission" date="2017-04" db="EMBL/GenBank/DDBJ databases">
        <title>Presence of VIM-2 positive Pseudomonas species in chickens and their surrounding environment.</title>
        <authorList>
            <person name="Zhang R."/>
        </authorList>
    </citation>
    <scope>NUCLEOTIDE SEQUENCE [LARGE SCALE GENOMIC DNA]</scope>
    <source>
        <strain evidence="1 2">DZ-C18</strain>
    </source>
</reference>